<proteinExistence type="predicted"/>
<comment type="caution">
    <text evidence="1">The sequence shown here is derived from an EMBL/GenBank/DDBJ whole genome shotgun (WGS) entry which is preliminary data.</text>
</comment>
<dbReference type="AlphaFoldDB" id="A0A8S9KFR6"/>
<protein>
    <submittedName>
        <fullName evidence="1">Uncharacterized protein</fullName>
    </submittedName>
</protein>
<gene>
    <name evidence="1" type="ORF">F2Q70_00045367</name>
</gene>
<evidence type="ECO:0000313" key="1">
    <source>
        <dbReference type="EMBL" id="KAF2592318.1"/>
    </source>
</evidence>
<dbReference type="EMBL" id="QGKY02000164">
    <property type="protein sequence ID" value="KAF2592318.1"/>
    <property type="molecule type" value="Genomic_DNA"/>
</dbReference>
<sequence>MGLGSMLLLRGGVRRRDWSLVFSLRGGLILVRITESWRRMNGSRLGSILEGRLRDERGVWTFLVLVVLIGGRRMKSGGYRRSPAFASSEK</sequence>
<reference evidence="1" key="1">
    <citation type="submission" date="2019-12" db="EMBL/GenBank/DDBJ databases">
        <title>Genome sequencing and annotation of Brassica cretica.</title>
        <authorList>
            <person name="Studholme D.J."/>
            <person name="Sarris P.F."/>
        </authorList>
    </citation>
    <scope>NUCLEOTIDE SEQUENCE</scope>
    <source>
        <strain evidence="1">PFS-102/07</strain>
        <tissue evidence="1">Leaf</tissue>
    </source>
</reference>
<accession>A0A8S9KFR6</accession>
<name>A0A8S9KFR6_BRACR</name>
<organism evidence="1">
    <name type="scientific">Brassica cretica</name>
    <name type="common">Mustard</name>
    <dbReference type="NCBI Taxonomy" id="69181"/>
    <lineage>
        <taxon>Eukaryota</taxon>
        <taxon>Viridiplantae</taxon>
        <taxon>Streptophyta</taxon>
        <taxon>Embryophyta</taxon>
        <taxon>Tracheophyta</taxon>
        <taxon>Spermatophyta</taxon>
        <taxon>Magnoliopsida</taxon>
        <taxon>eudicotyledons</taxon>
        <taxon>Gunneridae</taxon>
        <taxon>Pentapetalae</taxon>
        <taxon>rosids</taxon>
        <taxon>malvids</taxon>
        <taxon>Brassicales</taxon>
        <taxon>Brassicaceae</taxon>
        <taxon>Brassiceae</taxon>
        <taxon>Brassica</taxon>
    </lineage>
</organism>